<evidence type="ECO:0000256" key="3">
    <source>
        <dbReference type="ARBA" id="ARBA00012663"/>
    </source>
</evidence>
<accession>A0AAD1WJ13</accession>
<sequence length="585" mass="67082">MSSTLNFGLLLRAQGWGQEMPPHRRIYLLRLGVLIVLGVVFIKYKSKSSSPPEEDIVYAGKMEAGWFWGKDDTNKKEDNKEPPQEPVVEMTVKKDPIKKKSEKKDFIQMKLVHLDLKGAAPRITYFEQLFPLLSKLGANGLLIEYEDMFPFSGELEVLKSAYAYSEADIEKILELAKMNKLEVVPLVQTFGHMEYVLKHEKFTGLREVERYPNSLNPHHTESLPLVKSILTQVLEKHPTCNWIHIGADEVYHLGEGQDSKAWLNDNQGNLGKMFVTFVKGVVGFLHEHFPEKEQLMWDDMLRKLKVDVIQASGIATHVSPVLWIYNSAFSSDLAESHISKYQEIGFKSIWFASAFKGASGVDKLLTPINMHAKNHIQWKQIIDTMPSKFPKIRYAGIALTGWQRYDHYSVLCELLPVGIPSLAVCLQILQRGEFNEEAKKEITSMLGFNTINVETNICEGNGAFPGSDIYNMVQKIHNELKHNVRELTDGNDLIRGWFSPYHRKHKFGNPHKMETFSAKLTKIHEDWENLIQALRTQLESIYFPDTVEEWMEENVNPHFDLVRGMAKDFQDILPLYAKPKDAPKL</sequence>
<dbReference type="GO" id="GO:0005975">
    <property type="term" value="P:carbohydrate metabolic process"/>
    <property type="evidence" value="ECO:0007669"/>
    <property type="project" value="InterPro"/>
</dbReference>
<keyword evidence="7" id="KW-1185">Reference proteome</keyword>
<dbReference type="Gene3D" id="3.20.20.80">
    <property type="entry name" value="Glycosidases"/>
    <property type="match status" value="1"/>
</dbReference>
<keyword evidence="4" id="KW-0378">Hydrolase</keyword>
<dbReference type="InterPro" id="IPR017853">
    <property type="entry name" value="GH"/>
</dbReference>
<proteinExistence type="inferred from homology"/>
<evidence type="ECO:0000259" key="5">
    <source>
        <dbReference type="Pfam" id="PF00728"/>
    </source>
</evidence>
<dbReference type="GO" id="GO:0004563">
    <property type="term" value="F:beta-N-acetylhexosaminidase activity"/>
    <property type="evidence" value="ECO:0007669"/>
    <property type="project" value="UniProtKB-EC"/>
</dbReference>
<evidence type="ECO:0000256" key="2">
    <source>
        <dbReference type="ARBA" id="ARBA00006285"/>
    </source>
</evidence>
<dbReference type="PANTHER" id="PTHR21040:SF5">
    <property type="entry name" value="BETA-N-ACETYLHEXOSAMINIDASE"/>
    <property type="match status" value="1"/>
</dbReference>
<dbReference type="InterPro" id="IPR015883">
    <property type="entry name" value="Glyco_hydro_20_cat"/>
</dbReference>
<evidence type="ECO:0000313" key="6">
    <source>
        <dbReference type="EMBL" id="CAH2307466.1"/>
    </source>
</evidence>
<comment type="catalytic activity">
    <reaction evidence="1">
        <text>Hydrolysis of terminal non-reducing N-acetyl-D-hexosamine residues in N-acetyl-beta-D-hexosaminides.</text>
        <dbReference type="EC" id="3.2.1.52"/>
    </reaction>
</comment>
<name>A0AAD1WJ13_PELCU</name>
<dbReference type="Pfam" id="PF00728">
    <property type="entry name" value="Glyco_hydro_20"/>
    <property type="match status" value="1"/>
</dbReference>
<dbReference type="CDD" id="cd06565">
    <property type="entry name" value="GH20_GcnA-like"/>
    <property type="match status" value="1"/>
</dbReference>
<dbReference type="EC" id="3.2.1.52" evidence="3"/>
<evidence type="ECO:0000256" key="4">
    <source>
        <dbReference type="ARBA" id="ARBA00022801"/>
    </source>
</evidence>
<dbReference type="SUPFAM" id="SSF51445">
    <property type="entry name" value="(Trans)glycosidases"/>
    <property type="match status" value="1"/>
</dbReference>
<organism evidence="6 7">
    <name type="scientific">Pelobates cultripes</name>
    <name type="common">Western spadefoot toad</name>
    <dbReference type="NCBI Taxonomy" id="61616"/>
    <lineage>
        <taxon>Eukaryota</taxon>
        <taxon>Metazoa</taxon>
        <taxon>Chordata</taxon>
        <taxon>Craniata</taxon>
        <taxon>Vertebrata</taxon>
        <taxon>Euteleostomi</taxon>
        <taxon>Amphibia</taxon>
        <taxon>Batrachia</taxon>
        <taxon>Anura</taxon>
        <taxon>Pelobatoidea</taxon>
        <taxon>Pelobatidae</taxon>
        <taxon>Pelobates</taxon>
    </lineage>
</organism>
<dbReference type="PANTHER" id="PTHR21040">
    <property type="entry name" value="BCDNA.GH04120"/>
    <property type="match status" value="1"/>
</dbReference>
<dbReference type="AlphaFoldDB" id="A0AAD1WJ13"/>
<feature type="domain" description="Glycoside hydrolase family 20 catalytic" evidence="5">
    <location>
        <begin position="160"/>
        <end position="305"/>
    </location>
</feature>
<gene>
    <name evidence="6" type="ORF">PECUL_23A027880</name>
</gene>
<dbReference type="Proteomes" id="UP001295444">
    <property type="component" value="Chromosome 07"/>
</dbReference>
<reference evidence="6" key="1">
    <citation type="submission" date="2022-03" db="EMBL/GenBank/DDBJ databases">
        <authorList>
            <person name="Alioto T."/>
            <person name="Alioto T."/>
            <person name="Gomez Garrido J."/>
        </authorList>
    </citation>
    <scope>NUCLEOTIDE SEQUENCE</scope>
</reference>
<evidence type="ECO:0000313" key="7">
    <source>
        <dbReference type="Proteomes" id="UP001295444"/>
    </source>
</evidence>
<protein>
    <recommendedName>
        <fullName evidence="3">beta-N-acetylhexosaminidase</fullName>
        <ecNumber evidence="3">3.2.1.52</ecNumber>
    </recommendedName>
</protein>
<dbReference type="InterPro" id="IPR038901">
    <property type="entry name" value="HEXDC-like"/>
</dbReference>
<evidence type="ECO:0000256" key="1">
    <source>
        <dbReference type="ARBA" id="ARBA00001231"/>
    </source>
</evidence>
<comment type="similarity">
    <text evidence="2">Belongs to the glycosyl hydrolase 20 family.</text>
</comment>
<dbReference type="EMBL" id="OW240918">
    <property type="protein sequence ID" value="CAH2307466.1"/>
    <property type="molecule type" value="Genomic_DNA"/>
</dbReference>